<dbReference type="InterPro" id="IPR003599">
    <property type="entry name" value="Ig_sub"/>
</dbReference>
<dbReference type="CDD" id="cd00054">
    <property type="entry name" value="EGF_CA"/>
    <property type="match status" value="1"/>
</dbReference>
<dbReference type="InterPro" id="IPR013098">
    <property type="entry name" value="Ig_I-set"/>
</dbReference>
<feature type="domain" description="Ig-like" evidence="7">
    <location>
        <begin position="346"/>
        <end position="436"/>
    </location>
</feature>
<dbReference type="GeneID" id="111103027"/>
<evidence type="ECO:0000259" key="5">
    <source>
        <dbReference type="PROSITE" id="PS50026"/>
    </source>
</evidence>
<dbReference type="SMART" id="SM00179">
    <property type="entry name" value="EGF_CA"/>
    <property type="match status" value="1"/>
</dbReference>
<dbReference type="PROSITE" id="PS50026">
    <property type="entry name" value="EGF_3"/>
    <property type="match status" value="1"/>
</dbReference>
<feature type="domain" description="Ig-like" evidence="7">
    <location>
        <begin position="251"/>
        <end position="341"/>
    </location>
</feature>
<dbReference type="CDD" id="cd01472">
    <property type="entry name" value="vWA_collagen"/>
    <property type="match status" value="1"/>
</dbReference>
<dbReference type="SMART" id="SM00408">
    <property type="entry name" value="IGc2"/>
    <property type="match status" value="3"/>
</dbReference>
<feature type="disulfide bond" evidence="2">
    <location>
        <begin position="236"/>
        <end position="245"/>
    </location>
</feature>
<dbReference type="Pfam" id="PF13927">
    <property type="entry name" value="Ig_3"/>
    <property type="match status" value="2"/>
</dbReference>
<dbReference type="AlphaFoldDB" id="A0A8B8AKN8"/>
<dbReference type="InterPro" id="IPR000742">
    <property type="entry name" value="EGF"/>
</dbReference>
<dbReference type="SMART" id="SM00406">
    <property type="entry name" value="IGv"/>
    <property type="match status" value="3"/>
</dbReference>
<keyword evidence="3" id="KW-1133">Transmembrane helix</keyword>
<feature type="domain" description="Ig-like" evidence="7">
    <location>
        <begin position="458"/>
        <end position="535"/>
    </location>
</feature>
<dbReference type="PRINTS" id="PR00453">
    <property type="entry name" value="VWFADOMAIN"/>
</dbReference>
<dbReference type="InterPro" id="IPR003598">
    <property type="entry name" value="Ig_sub2"/>
</dbReference>
<dbReference type="Gene3D" id="3.40.50.410">
    <property type="entry name" value="von Willebrand factor, type A domain"/>
    <property type="match status" value="1"/>
</dbReference>
<name>A0A8B8AKN8_CRAVI</name>
<reference evidence="9" key="1">
    <citation type="submission" date="2025-08" db="UniProtKB">
        <authorList>
            <consortium name="RefSeq"/>
        </authorList>
    </citation>
    <scope>IDENTIFICATION</scope>
    <source>
        <tissue evidence="9">Whole sample</tissue>
    </source>
</reference>
<dbReference type="InterPro" id="IPR013106">
    <property type="entry name" value="Ig_V-set"/>
</dbReference>
<comment type="caution">
    <text evidence="2">Lacks conserved residue(s) required for the propagation of feature annotation.</text>
</comment>
<feature type="chain" id="PRO_5034925526" evidence="4">
    <location>
        <begin position="27"/>
        <end position="633"/>
    </location>
</feature>
<feature type="transmembrane region" description="Helical" evidence="3">
    <location>
        <begin position="563"/>
        <end position="584"/>
    </location>
</feature>
<evidence type="ECO:0000256" key="4">
    <source>
        <dbReference type="SAM" id="SignalP"/>
    </source>
</evidence>
<dbReference type="InterPro" id="IPR000152">
    <property type="entry name" value="EGF-type_Asp/Asn_hydroxyl_site"/>
</dbReference>
<gene>
    <name evidence="9" type="primary">LOC111103027</name>
</gene>
<organism evidence="8 9">
    <name type="scientific">Crassostrea virginica</name>
    <name type="common">Eastern oyster</name>
    <dbReference type="NCBI Taxonomy" id="6565"/>
    <lineage>
        <taxon>Eukaryota</taxon>
        <taxon>Metazoa</taxon>
        <taxon>Spiralia</taxon>
        <taxon>Lophotrochozoa</taxon>
        <taxon>Mollusca</taxon>
        <taxon>Bivalvia</taxon>
        <taxon>Autobranchia</taxon>
        <taxon>Pteriomorphia</taxon>
        <taxon>Ostreida</taxon>
        <taxon>Ostreoidea</taxon>
        <taxon>Ostreidae</taxon>
        <taxon>Crassostrea</taxon>
    </lineage>
</organism>
<evidence type="ECO:0000256" key="1">
    <source>
        <dbReference type="ARBA" id="ARBA00023157"/>
    </source>
</evidence>
<dbReference type="InterPro" id="IPR007110">
    <property type="entry name" value="Ig-like_dom"/>
</dbReference>
<evidence type="ECO:0000259" key="7">
    <source>
        <dbReference type="PROSITE" id="PS50835"/>
    </source>
</evidence>
<feature type="domain" description="VWFA" evidence="6">
    <location>
        <begin position="33"/>
        <end position="202"/>
    </location>
</feature>
<keyword evidence="1 2" id="KW-1015">Disulfide bond</keyword>
<feature type="domain" description="EGF-like" evidence="5">
    <location>
        <begin position="210"/>
        <end position="246"/>
    </location>
</feature>
<dbReference type="CDD" id="cd00096">
    <property type="entry name" value="Ig"/>
    <property type="match status" value="2"/>
</dbReference>
<keyword evidence="8" id="KW-1185">Reference proteome</keyword>
<dbReference type="Gene3D" id="2.60.40.10">
    <property type="entry name" value="Immunoglobulins"/>
    <property type="match status" value="3"/>
</dbReference>
<dbReference type="Proteomes" id="UP000694844">
    <property type="component" value="Chromosome 7"/>
</dbReference>
<dbReference type="SUPFAM" id="SSF48726">
    <property type="entry name" value="Immunoglobulin"/>
    <property type="match status" value="3"/>
</dbReference>
<dbReference type="PANTHER" id="PTHR24020">
    <property type="entry name" value="COLLAGEN ALPHA"/>
    <property type="match status" value="1"/>
</dbReference>
<dbReference type="SMART" id="SM00327">
    <property type="entry name" value="VWA"/>
    <property type="match status" value="1"/>
</dbReference>
<dbReference type="InterPro" id="IPR001881">
    <property type="entry name" value="EGF-like_Ca-bd_dom"/>
</dbReference>
<dbReference type="SMART" id="SM00409">
    <property type="entry name" value="IG"/>
    <property type="match status" value="3"/>
</dbReference>
<dbReference type="InterPro" id="IPR002035">
    <property type="entry name" value="VWF_A"/>
</dbReference>
<dbReference type="InterPro" id="IPR050525">
    <property type="entry name" value="ECM_Assembly_Org"/>
</dbReference>
<feature type="signal peptide" evidence="4">
    <location>
        <begin position="1"/>
        <end position="26"/>
    </location>
</feature>
<dbReference type="InterPro" id="IPR036465">
    <property type="entry name" value="vWFA_dom_sf"/>
</dbReference>
<dbReference type="SUPFAM" id="SSF57196">
    <property type="entry name" value="EGF/Laminin"/>
    <property type="match status" value="1"/>
</dbReference>
<protein>
    <submittedName>
        <fullName evidence="9">Uncharacterized protein LOC111103027 isoform X1</fullName>
    </submittedName>
</protein>
<dbReference type="Pfam" id="PF07679">
    <property type="entry name" value="I-set"/>
    <property type="match status" value="1"/>
</dbReference>
<evidence type="ECO:0000256" key="2">
    <source>
        <dbReference type="PROSITE-ProRule" id="PRU00076"/>
    </source>
</evidence>
<keyword evidence="4" id="KW-0732">Signal</keyword>
<dbReference type="RefSeq" id="XP_022291731.1">
    <property type="nucleotide sequence ID" value="XM_022436023.1"/>
</dbReference>
<dbReference type="Pfam" id="PF00092">
    <property type="entry name" value="VWA"/>
    <property type="match status" value="1"/>
</dbReference>
<evidence type="ECO:0000259" key="6">
    <source>
        <dbReference type="PROSITE" id="PS50234"/>
    </source>
</evidence>
<keyword evidence="3" id="KW-0812">Transmembrane</keyword>
<dbReference type="GO" id="GO:0005509">
    <property type="term" value="F:calcium ion binding"/>
    <property type="evidence" value="ECO:0007669"/>
    <property type="project" value="InterPro"/>
</dbReference>
<dbReference type="PROSITE" id="PS50234">
    <property type="entry name" value="VWFA"/>
    <property type="match status" value="1"/>
</dbReference>
<dbReference type="PROSITE" id="PS00010">
    <property type="entry name" value="ASX_HYDROXYL"/>
    <property type="match status" value="1"/>
</dbReference>
<keyword evidence="3" id="KW-0472">Membrane</keyword>
<proteinExistence type="predicted"/>
<evidence type="ECO:0000313" key="9">
    <source>
        <dbReference type="RefSeq" id="XP_022291731.1"/>
    </source>
</evidence>
<dbReference type="OrthoDB" id="6110293at2759"/>
<keyword evidence="2" id="KW-0245">EGF-like domain</keyword>
<dbReference type="Gene3D" id="2.10.25.10">
    <property type="entry name" value="Laminin"/>
    <property type="match status" value="1"/>
</dbReference>
<dbReference type="SUPFAM" id="SSF53300">
    <property type="entry name" value="vWA-like"/>
    <property type="match status" value="1"/>
</dbReference>
<dbReference type="PROSITE" id="PS50835">
    <property type="entry name" value="IG_LIKE"/>
    <property type="match status" value="3"/>
</dbReference>
<dbReference type="InterPro" id="IPR036179">
    <property type="entry name" value="Ig-like_dom_sf"/>
</dbReference>
<dbReference type="KEGG" id="cvn:111103027"/>
<dbReference type="InterPro" id="IPR013783">
    <property type="entry name" value="Ig-like_fold"/>
</dbReference>
<sequence length="633" mass="68258">MNRKLGSLVQFTMYFIFILLFAKASGNCSAKGDIVFLLDESGSVGLSNFNTTKMFVYNVVSQFSIGPDSNQFSVVTFDSSSHEAFSLNRYNQMSDLQSAVLALSYSGGGTSIGAALNFARLNSFTSSHGSRTDAAKIIILVTDGQSSISNEADLLKNQYVTIFCVGVTNGIKEELLRKVSSHNDYTYITDDFITLFGIQTHIAERSCADKIDDCLGYPCQNGGTCEDQFGKYVCHCIRNTTDKDCYIAGLPNVTTGAGGTIFIGNSTTITCRVTGNYTAVFWEHQYNGPISKINTTGSTKYSGGTVSTPSLTIHNFSVSDIGSYRCSGKNSVGTAHSSTMAFVDIPKSGITITTAPVEYGIIGKSVTLTCTISATYPPVASVTWEYEGSRINNPPGGRYRGGSVSTPSLTITNLQITDQGNYTCSSTNVYSTRTADILLVVRGGISLSTLSPVLGIRGKSVTLTCNVSAIYRPVEAIIWEFDGIEISPGGRYHGGSVSVPSLTITNLQISDQGNYTCSAFDAYSSDQAHVFLAVSFSCESCGMFDDCIENSTGNPCKVSTWKLSLLFVVLIVAVLFGVCLILYLRNKYQSGEITLSDKTGFNNGSYAEFHNWNQGVKLQIFHVQVNDAFEDSF</sequence>
<evidence type="ECO:0000313" key="8">
    <source>
        <dbReference type="Proteomes" id="UP000694844"/>
    </source>
</evidence>
<dbReference type="PANTHER" id="PTHR24020:SF87">
    <property type="entry name" value="COLLAGEN ALPHA-1(VI) CHAIN-LIKE"/>
    <property type="match status" value="1"/>
</dbReference>
<evidence type="ECO:0000256" key="3">
    <source>
        <dbReference type="SAM" id="Phobius"/>
    </source>
</evidence>
<accession>A0A8B8AKN8</accession>